<organism evidence="4 5">
    <name type="scientific">Agrocybe pediades</name>
    <dbReference type="NCBI Taxonomy" id="84607"/>
    <lineage>
        <taxon>Eukaryota</taxon>
        <taxon>Fungi</taxon>
        <taxon>Dikarya</taxon>
        <taxon>Basidiomycota</taxon>
        <taxon>Agaricomycotina</taxon>
        <taxon>Agaricomycetes</taxon>
        <taxon>Agaricomycetidae</taxon>
        <taxon>Agaricales</taxon>
        <taxon>Agaricineae</taxon>
        <taxon>Strophariaceae</taxon>
        <taxon>Agrocybe</taxon>
    </lineage>
</organism>
<evidence type="ECO:0000313" key="5">
    <source>
        <dbReference type="Proteomes" id="UP000521872"/>
    </source>
</evidence>
<accession>A0A8H4VUP4</accession>
<dbReference type="PANTHER" id="PTHR46042">
    <property type="entry name" value="DIPHTHINE METHYLTRANSFERASE"/>
    <property type="match status" value="1"/>
</dbReference>
<evidence type="ECO:0000256" key="1">
    <source>
        <dbReference type="ARBA" id="ARBA00022574"/>
    </source>
</evidence>
<dbReference type="AlphaFoldDB" id="A0A8H4VUP4"/>
<reference evidence="4 5" key="1">
    <citation type="submission" date="2019-12" db="EMBL/GenBank/DDBJ databases">
        <authorList>
            <person name="Floudas D."/>
            <person name="Bentzer J."/>
            <person name="Ahren D."/>
            <person name="Johansson T."/>
            <person name="Persson P."/>
            <person name="Tunlid A."/>
        </authorList>
    </citation>
    <scope>NUCLEOTIDE SEQUENCE [LARGE SCALE GENOMIC DNA]</scope>
    <source>
        <strain evidence="4 5">CBS 102.39</strain>
    </source>
</reference>
<comment type="caution">
    <text evidence="4">The sequence shown here is derived from an EMBL/GenBank/DDBJ whole genome shotgun (WGS) entry which is preliminary data.</text>
</comment>
<dbReference type="EMBL" id="JAACJL010000001">
    <property type="protein sequence ID" value="KAF4623336.1"/>
    <property type="molecule type" value="Genomic_DNA"/>
</dbReference>
<evidence type="ECO:0000256" key="2">
    <source>
        <dbReference type="ARBA" id="ARBA00022737"/>
    </source>
</evidence>
<protein>
    <submittedName>
        <fullName evidence="4">Uncharacterized protein</fullName>
    </submittedName>
</protein>
<name>A0A8H4VUP4_9AGAR</name>
<dbReference type="GO" id="GO:0017183">
    <property type="term" value="P:protein histidyl modification to diphthamide"/>
    <property type="evidence" value="ECO:0007669"/>
    <property type="project" value="TreeGrafter"/>
</dbReference>
<gene>
    <name evidence="4" type="ORF">D9613_001813</name>
</gene>
<dbReference type="InterPro" id="IPR052415">
    <property type="entry name" value="Diphthine_MTase"/>
</dbReference>
<dbReference type="GO" id="GO:0005737">
    <property type="term" value="C:cytoplasm"/>
    <property type="evidence" value="ECO:0007669"/>
    <property type="project" value="TreeGrafter"/>
</dbReference>
<evidence type="ECO:0000313" key="4">
    <source>
        <dbReference type="EMBL" id="KAF4623336.1"/>
    </source>
</evidence>
<keyword evidence="1" id="KW-0853">WD repeat</keyword>
<comment type="pathway">
    <text evidence="3">Protein modification.</text>
</comment>
<proteinExistence type="predicted"/>
<sequence>MPVFDTVFPADSLEFCPTAGSQNIFVCGTYKLLDQPPVPGNSTDSSKVPQKRIGQCLAFEVHSSEEGDVQFEKIHSFDLPAIPDMKWCHRSSTIPLLAVANSEGFITLHEWREVKIGLRPAIDPGMWF</sequence>
<dbReference type="Proteomes" id="UP000521872">
    <property type="component" value="Unassembled WGS sequence"/>
</dbReference>
<dbReference type="PANTHER" id="PTHR46042:SF1">
    <property type="entry name" value="DIPHTHINE METHYLTRANSFERASE"/>
    <property type="match status" value="1"/>
</dbReference>
<evidence type="ECO:0000256" key="3">
    <source>
        <dbReference type="ARBA" id="ARBA00043952"/>
    </source>
</evidence>
<dbReference type="GO" id="GO:0061685">
    <property type="term" value="F:diphthine methylesterase activity"/>
    <property type="evidence" value="ECO:0007669"/>
    <property type="project" value="TreeGrafter"/>
</dbReference>
<keyword evidence="5" id="KW-1185">Reference proteome</keyword>
<keyword evidence="2" id="KW-0677">Repeat</keyword>